<comment type="caution">
    <text evidence="3">The sequence shown here is derived from an EMBL/GenBank/DDBJ whole genome shotgun (WGS) entry which is preliminary data.</text>
</comment>
<name>A0ABP1PWU6_9HEXA</name>
<protein>
    <submittedName>
        <fullName evidence="3">Uncharacterized protein</fullName>
    </submittedName>
</protein>
<accession>A0ABP1PWU6</accession>
<evidence type="ECO:0000256" key="2">
    <source>
        <dbReference type="SAM" id="MobiDB-lite"/>
    </source>
</evidence>
<evidence type="ECO:0000313" key="3">
    <source>
        <dbReference type="EMBL" id="CAL8076139.1"/>
    </source>
</evidence>
<evidence type="ECO:0000313" key="4">
    <source>
        <dbReference type="Proteomes" id="UP001642540"/>
    </source>
</evidence>
<sequence>MLYCRQLMQPLDQRQNTGEVDKNSVLNTNSTAVTSNSTSDVQHDNDEGQSDIENNAPETFAADEMEENQLSTSEQLQIKIDRQNEKLQQLQNEFVLTQTNLVREQKEKEKADVELNKLKALVSELEEKLATKNCDLNLAESKISFQDGRIKQLEEHFDEIEKELKDSKRKIEVHNEEIVQLKHKIKELQDEKDEEITIVEIKPKSTAEDVGSTSTPAIVVMKPPMINWQGEYHSLKKAVNQAIVESSVKDLSHLLFNYRRYKMERDSLREIVNKLKQLPIDLNNMPAEEEINVLTSLWHYINICKKFSMGYSHVRQEIDATRHKTGLNPLPQSSATRAPDIYGNDWENLRNKEETEYVLSFLHGYDQIPPSVKRKDGSQRPAILDGMNIAYGYLKVPESARPDNAYDKRGYRGILLMVQILQQKMQLADNDISIVLPFHNVFACTKKKLFTHEVIKVLFDRGMIVPMPSRNTLDDIIKKGELEDYDDL</sequence>
<gene>
    <name evidence="3" type="ORF">ODALV1_LOCUS3370</name>
</gene>
<evidence type="ECO:0000256" key="1">
    <source>
        <dbReference type="SAM" id="Coils"/>
    </source>
</evidence>
<dbReference type="Proteomes" id="UP001642540">
    <property type="component" value="Unassembled WGS sequence"/>
</dbReference>
<keyword evidence="1" id="KW-0175">Coiled coil</keyword>
<proteinExistence type="predicted"/>
<dbReference type="EMBL" id="CAXLJM020000010">
    <property type="protein sequence ID" value="CAL8076139.1"/>
    <property type="molecule type" value="Genomic_DNA"/>
</dbReference>
<keyword evidence="4" id="KW-1185">Reference proteome</keyword>
<dbReference type="SUPFAM" id="SSF57997">
    <property type="entry name" value="Tropomyosin"/>
    <property type="match status" value="1"/>
</dbReference>
<feature type="compositionally biased region" description="Low complexity" evidence="2">
    <location>
        <begin position="23"/>
        <end position="39"/>
    </location>
</feature>
<organism evidence="3 4">
    <name type="scientific">Orchesella dallaii</name>
    <dbReference type="NCBI Taxonomy" id="48710"/>
    <lineage>
        <taxon>Eukaryota</taxon>
        <taxon>Metazoa</taxon>
        <taxon>Ecdysozoa</taxon>
        <taxon>Arthropoda</taxon>
        <taxon>Hexapoda</taxon>
        <taxon>Collembola</taxon>
        <taxon>Entomobryomorpha</taxon>
        <taxon>Entomobryoidea</taxon>
        <taxon>Orchesellidae</taxon>
        <taxon>Orchesellinae</taxon>
        <taxon>Orchesella</taxon>
    </lineage>
</organism>
<feature type="region of interest" description="Disordered" evidence="2">
    <location>
        <begin position="6"/>
        <end position="54"/>
    </location>
</feature>
<reference evidence="3 4" key="1">
    <citation type="submission" date="2024-08" db="EMBL/GenBank/DDBJ databases">
        <authorList>
            <person name="Cucini C."/>
            <person name="Frati F."/>
        </authorList>
    </citation>
    <scope>NUCLEOTIDE SEQUENCE [LARGE SCALE GENOMIC DNA]</scope>
</reference>
<feature type="coiled-coil region" evidence="1">
    <location>
        <begin position="73"/>
        <end position="198"/>
    </location>
</feature>